<dbReference type="EMBL" id="SPKJ01000022">
    <property type="protein sequence ID" value="MYZ47851.1"/>
    <property type="molecule type" value="Genomic_DNA"/>
</dbReference>
<evidence type="ECO:0000313" key="1">
    <source>
        <dbReference type="EMBL" id="MYZ47851.1"/>
    </source>
</evidence>
<keyword evidence="2" id="KW-1185">Reference proteome</keyword>
<dbReference type="InterPro" id="IPR019285">
    <property type="entry name" value="DUF2336"/>
</dbReference>
<sequence>MIVERFLHWMGSAPVPRRAEAAHALARAFLYSALSEEERDGIEATLTVLLDDPSPDVRLALADAVADSDQAPHHLVLGLAADRVQIAALVAERSPILFDSELVDLIGTREEAVQVAIARRPVISRAVAAALSEVASARVCVELLCNPGARIARFSLDRMVERHGGDPELRELLLGRCDLPVEIRQALVARLSTALRDFAVSRNWLPADRAELVTRDACERVTIAMAFEAPAEEMPNLVDALARSNALTPALLVRAIASGQTLFFETALEVLAEVPHDRVAGVVRSGRASALRALLARAKLPERTFAAFEAAVEVLRSVDGEGAGTDYRRATRLIDAIIARYGSRADKELDQILALLRRFAAEAKREAARDYIASVMQAA</sequence>
<dbReference type="AlphaFoldDB" id="A0A964T3L2"/>
<dbReference type="PIRSF" id="PIRSF035865">
    <property type="entry name" value="UCP035865"/>
    <property type="match status" value="1"/>
</dbReference>
<dbReference type="InterPro" id="IPR014598">
    <property type="entry name" value="UCP035865"/>
</dbReference>
<evidence type="ECO:0000313" key="2">
    <source>
        <dbReference type="Proteomes" id="UP000773614"/>
    </source>
</evidence>
<organism evidence="1 2">
    <name type="scientific">Propylenella binzhouense</name>
    <dbReference type="NCBI Taxonomy" id="2555902"/>
    <lineage>
        <taxon>Bacteria</taxon>
        <taxon>Pseudomonadati</taxon>
        <taxon>Pseudomonadota</taxon>
        <taxon>Alphaproteobacteria</taxon>
        <taxon>Hyphomicrobiales</taxon>
        <taxon>Propylenellaceae</taxon>
        <taxon>Propylenella</taxon>
    </lineage>
</organism>
<dbReference type="Pfam" id="PF10098">
    <property type="entry name" value="DUF2336"/>
    <property type="match status" value="1"/>
</dbReference>
<accession>A0A964T3L2</accession>
<gene>
    <name evidence="1" type="ORF">E4O86_09010</name>
</gene>
<comment type="caution">
    <text evidence="1">The sequence shown here is derived from an EMBL/GenBank/DDBJ whole genome shotgun (WGS) entry which is preliminary data.</text>
</comment>
<reference evidence="1" key="1">
    <citation type="submission" date="2019-03" db="EMBL/GenBank/DDBJ databases">
        <title>Afifella sp. nov., isolated from activated sludge.</title>
        <authorList>
            <person name="Li Q."/>
            <person name="Liu Y."/>
        </authorList>
    </citation>
    <scope>NUCLEOTIDE SEQUENCE</scope>
    <source>
        <strain evidence="1">L72</strain>
    </source>
</reference>
<proteinExistence type="predicted"/>
<dbReference type="Proteomes" id="UP000773614">
    <property type="component" value="Unassembled WGS sequence"/>
</dbReference>
<name>A0A964T3L2_9HYPH</name>
<protein>
    <submittedName>
        <fullName evidence="1">DUF2336 domain-containing protein</fullName>
    </submittedName>
</protein>